<dbReference type="SUPFAM" id="SSF57850">
    <property type="entry name" value="RING/U-box"/>
    <property type="match status" value="1"/>
</dbReference>
<feature type="domain" description="RING-type" evidence="5">
    <location>
        <begin position="140"/>
        <end position="181"/>
    </location>
</feature>
<evidence type="ECO:0000256" key="3">
    <source>
        <dbReference type="ARBA" id="ARBA00022833"/>
    </source>
</evidence>
<evidence type="ECO:0000256" key="4">
    <source>
        <dbReference type="PROSITE-ProRule" id="PRU00175"/>
    </source>
</evidence>
<evidence type="ECO:0000313" key="7">
    <source>
        <dbReference type="Proteomes" id="UP001497457"/>
    </source>
</evidence>
<name>A0ABC9HE42_9POAL</name>
<protein>
    <recommendedName>
        <fullName evidence="5">RING-type domain-containing protein</fullName>
    </recommendedName>
</protein>
<dbReference type="Pfam" id="PF13639">
    <property type="entry name" value="zf-RING_2"/>
    <property type="match status" value="1"/>
</dbReference>
<reference evidence="6 7" key="1">
    <citation type="submission" date="2024-10" db="EMBL/GenBank/DDBJ databases">
        <authorList>
            <person name="Ryan C."/>
        </authorList>
    </citation>
    <scope>NUCLEOTIDE SEQUENCE [LARGE SCALE GENOMIC DNA]</scope>
</reference>
<dbReference type="PROSITE" id="PS50089">
    <property type="entry name" value="ZF_RING_2"/>
    <property type="match status" value="1"/>
</dbReference>
<dbReference type="GO" id="GO:0008270">
    <property type="term" value="F:zinc ion binding"/>
    <property type="evidence" value="ECO:0007669"/>
    <property type="project" value="UniProtKB-KW"/>
</dbReference>
<dbReference type="InterPro" id="IPR001841">
    <property type="entry name" value="Znf_RING"/>
</dbReference>
<comment type="caution">
    <text evidence="6">The sequence shown here is derived from an EMBL/GenBank/DDBJ whole genome shotgun (WGS) entry which is preliminary data.</text>
</comment>
<gene>
    <name evidence="6" type="ORF">URODEC1_LOCUS124985</name>
</gene>
<evidence type="ECO:0000256" key="2">
    <source>
        <dbReference type="ARBA" id="ARBA00022771"/>
    </source>
</evidence>
<keyword evidence="7" id="KW-1185">Reference proteome</keyword>
<dbReference type="InterPro" id="IPR051834">
    <property type="entry name" value="RING_finger_E3_ligase"/>
</dbReference>
<evidence type="ECO:0000256" key="1">
    <source>
        <dbReference type="ARBA" id="ARBA00022723"/>
    </source>
</evidence>
<dbReference type="Proteomes" id="UP001497457">
    <property type="component" value="Unassembled WGS sequence"/>
</dbReference>
<evidence type="ECO:0000313" key="6">
    <source>
        <dbReference type="EMBL" id="CAM0152119.1"/>
    </source>
</evidence>
<evidence type="ECO:0000259" key="5">
    <source>
        <dbReference type="PROSITE" id="PS50089"/>
    </source>
</evidence>
<organism evidence="6 7">
    <name type="scientific">Urochloa decumbens</name>
    <dbReference type="NCBI Taxonomy" id="240449"/>
    <lineage>
        <taxon>Eukaryota</taxon>
        <taxon>Viridiplantae</taxon>
        <taxon>Streptophyta</taxon>
        <taxon>Embryophyta</taxon>
        <taxon>Tracheophyta</taxon>
        <taxon>Spermatophyta</taxon>
        <taxon>Magnoliopsida</taxon>
        <taxon>Liliopsida</taxon>
        <taxon>Poales</taxon>
        <taxon>Poaceae</taxon>
        <taxon>PACMAD clade</taxon>
        <taxon>Panicoideae</taxon>
        <taxon>Panicodae</taxon>
        <taxon>Paniceae</taxon>
        <taxon>Melinidinae</taxon>
        <taxon>Urochloa</taxon>
    </lineage>
</organism>
<dbReference type="AlphaFoldDB" id="A0ABC9HE42"/>
<dbReference type="PANTHER" id="PTHR45931:SF23">
    <property type="entry name" value="OS12G0134500 PROTEIN"/>
    <property type="match status" value="1"/>
</dbReference>
<accession>A0ABC9HE42</accession>
<dbReference type="InterPro" id="IPR013083">
    <property type="entry name" value="Znf_RING/FYVE/PHD"/>
</dbReference>
<proteinExistence type="predicted"/>
<sequence>MHRYHHLSIRFISFCSSSQKTDLKSMDASMQRQNNEMHYMPLRPGHGYMIVLGPGGSVSPVQQIPISHPMLADHLPGRMATAHLFDDHLAAAAGVFDHDDAHLLPAPVRSSKRARVAATAEAIVLGLPEVTGRSREGEECAVCLQDFGADETLRAMPCSHAFHQHCVSQWLRRNPVCPLCRHRLLPEQEEDDDQIAS</sequence>
<keyword evidence="2 4" id="KW-0863">Zinc-finger</keyword>
<keyword evidence="1" id="KW-0479">Metal-binding</keyword>
<dbReference type="EMBL" id="CAXIPR030005510">
    <property type="protein sequence ID" value="CAM0152119.1"/>
    <property type="molecule type" value="Genomic_DNA"/>
</dbReference>
<dbReference type="PANTHER" id="PTHR45931">
    <property type="entry name" value="SI:CH211-59O9.10"/>
    <property type="match status" value="1"/>
</dbReference>
<dbReference type="SMART" id="SM00184">
    <property type="entry name" value="RING"/>
    <property type="match status" value="1"/>
</dbReference>
<dbReference type="Gene3D" id="3.30.40.10">
    <property type="entry name" value="Zinc/RING finger domain, C3HC4 (zinc finger)"/>
    <property type="match status" value="1"/>
</dbReference>
<keyword evidence="3" id="KW-0862">Zinc</keyword>